<gene>
    <name evidence="1" type="ORF">AOQ84DRAFT_198153</name>
</gene>
<dbReference type="AlphaFoldDB" id="A0A8E2JVG1"/>
<evidence type="ECO:0000313" key="1">
    <source>
        <dbReference type="EMBL" id="OCL11165.1"/>
    </source>
</evidence>
<dbReference type="EMBL" id="KV749104">
    <property type="protein sequence ID" value="OCL11165.1"/>
    <property type="molecule type" value="Genomic_DNA"/>
</dbReference>
<accession>A0A8E2JVG1</accession>
<protein>
    <submittedName>
        <fullName evidence="1">Uncharacterized protein</fullName>
    </submittedName>
</protein>
<sequence length="63" mass="7149">MMISRPSMSRLREMVCLTGGRHAQPRRCRNSRIGARFRILGRLFVNTMGCVSPPCPSVWEIAT</sequence>
<name>A0A8E2JVG1_9PEZI</name>
<organism evidence="1 2">
    <name type="scientific">Glonium stellatum</name>
    <dbReference type="NCBI Taxonomy" id="574774"/>
    <lineage>
        <taxon>Eukaryota</taxon>
        <taxon>Fungi</taxon>
        <taxon>Dikarya</taxon>
        <taxon>Ascomycota</taxon>
        <taxon>Pezizomycotina</taxon>
        <taxon>Dothideomycetes</taxon>
        <taxon>Pleosporomycetidae</taxon>
        <taxon>Gloniales</taxon>
        <taxon>Gloniaceae</taxon>
        <taxon>Glonium</taxon>
    </lineage>
</organism>
<keyword evidence="2" id="KW-1185">Reference proteome</keyword>
<evidence type="ECO:0000313" key="2">
    <source>
        <dbReference type="Proteomes" id="UP000250140"/>
    </source>
</evidence>
<proteinExistence type="predicted"/>
<dbReference type="Proteomes" id="UP000250140">
    <property type="component" value="Unassembled WGS sequence"/>
</dbReference>
<reference evidence="1 2" key="1">
    <citation type="journal article" date="2016" name="Nat. Commun.">
        <title>Ectomycorrhizal ecology is imprinted in the genome of the dominant symbiotic fungus Cenococcum geophilum.</title>
        <authorList>
            <consortium name="DOE Joint Genome Institute"/>
            <person name="Peter M."/>
            <person name="Kohler A."/>
            <person name="Ohm R.A."/>
            <person name="Kuo A."/>
            <person name="Krutzmann J."/>
            <person name="Morin E."/>
            <person name="Arend M."/>
            <person name="Barry K.W."/>
            <person name="Binder M."/>
            <person name="Choi C."/>
            <person name="Clum A."/>
            <person name="Copeland A."/>
            <person name="Grisel N."/>
            <person name="Haridas S."/>
            <person name="Kipfer T."/>
            <person name="LaButti K."/>
            <person name="Lindquist E."/>
            <person name="Lipzen A."/>
            <person name="Maire R."/>
            <person name="Meier B."/>
            <person name="Mihaltcheva S."/>
            <person name="Molinier V."/>
            <person name="Murat C."/>
            <person name="Poggeler S."/>
            <person name="Quandt C.A."/>
            <person name="Sperisen C."/>
            <person name="Tritt A."/>
            <person name="Tisserant E."/>
            <person name="Crous P.W."/>
            <person name="Henrissat B."/>
            <person name="Nehls U."/>
            <person name="Egli S."/>
            <person name="Spatafora J.W."/>
            <person name="Grigoriev I.V."/>
            <person name="Martin F.M."/>
        </authorList>
    </citation>
    <scope>NUCLEOTIDE SEQUENCE [LARGE SCALE GENOMIC DNA]</scope>
    <source>
        <strain evidence="1 2">CBS 207.34</strain>
    </source>
</reference>